<keyword evidence="3" id="KW-0813">Transport</keyword>
<dbReference type="CDD" id="cd06550">
    <property type="entry name" value="TM_ABC_iron-siderophores_like"/>
    <property type="match status" value="1"/>
</dbReference>
<dbReference type="Gene3D" id="1.10.3470.10">
    <property type="entry name" value="ABC transporter involved in vitamin B12 uptake, BtuC"/>
    <property type="match status" value="1"/>
</dbReference>
<evidence type="ECO:0000256" key="8">
    <source>
        <dbReference type="SAM" id="Phobius"/>
    </source>
</evidence>
<dbReference type="InterPro" id="IPR000522">
    <property type="entry name" value="ABC_transptr_permease_BtuC"/>
</dbReference>
<dbReference type="PANTHER" id="PTHR30472">
    <property type="entry name" value="FERRIC ENTEROBACTIN TRANSPORT SYSTEM PERMEASE PROTEIN"/>
    <property type="match status" value="1"/>
</dbReference>
<accession>A0ABW1GKV9</accession>
<evidence type="ECO:0000256" key="3">
    <source>
        <dbReference type="ARBA" id="ARBA00022448"/>
    </source>
</evidence>
<dbReference type="Pfam" id="PF01032">
    <property type="entry name" value="FecCD"/>
    <property type="match status" value="1"/>
</dbReference>
<reference evidence="10" key="1">
    <citation type="journal article" date="2019" name="Int. J. Syst. Evol. Microbiol.">
        <title>The Global Catalogue of Microorganisms (GCM) 10K type strain sequencing project: providing services to taxonomists for standard genome sequencing and annotation.</title>
        <authorList>
            <consortium name="The Broad Institute Genomics Platform"/>
            <consortium name="The Broad Institute Genome Sequencing Center for Infectious Disease"/>
            <person name="Wu L."/>
            <person name="Ma J."/>
        </authorList>
    </citation>
    <scope>NUCLEOTIDE SEQUENCE [LARGE SCALE GENOMIC DNA]</scope>
    <source>
        <strain evidence="10">JCM 4147</strain>
    </source>
</reference>
<comment type="subcellular location">
    <subcellularLocation>
        <location evidence="1">Cell membrane</location>
        <topology evidence="1">Multi-pass membrane protein</topology>
    </subcellularLocation>
</comment>
<feature type="transmembrane region" description="Helical" evidence="8">
    <location>
        <begin position="201"/>
        <end position="223"/>
    </location>
</feature>
<gene>
    <name evidence="9" type="ORF">ACFP1B_13895</name>
</gene>
<keyword evidence="6 8" id="KW-1133">Transmembrane helix</keyword>
<evidence type="ECO:0000256" key="1">
    <source>
        <dbReference type="ARBA" id="ARBA00004651"/>
    </source>
</evidence>
<proteinExistence type="inferred from homology"/>
<evidence type="ECO:0000256" key="5">
    <source>
        <dbReference type="ARBA" id="ARBA00022692"/>
    </source>
</evidence>
<dbReference type="SUPFAM" id="SSF81345">
    <property type="entry name" value="ABC transporter involved in vitamin B12 uptake, BtuC"/>
    <property type="match status" value="1"/>
</dbReference>
<feature type="transmembrane region" description="Helical" evidence="8">
    <location>
        <begin position="131"/>
        <end position="153"/>
    </location>
</feature>
<evidence type="ECO:0000256" key="6">
    <source>
        <dbReference type="ARBA" id="ARBA00022989"/>
    </source>
</evidence>
<feature type="transmembrane region" description="Helical" evidence="8">
    <location>
        <begin position="318"/>
        <end position="336"/>
    </location>
</feature>
<dbReference type="Proteomes" id="UP001596200">
    <property type="component" value="Unassembled WGS sequence"/>
</dbReference>
<comment type="similarity">
    <text evidence="2">Belongs to the binding-protein-dependent transport system permease family. FecCD subfamily.</text>
</comment>
<sequence>MTAFTSPAGRRAPRPRCRVLAFTGAGCGVLLLVAAASVALGSRTVGVHQIVQGLAHTGPADVVTLIREVRIPRTAAGLVAGAALGAAGILIQAVTRNPLGDPGLLGVNSGSGFAVTLTAAFTGSTGVTATVWSAFAGAAAVTALIVVVAAATGNRHPGQLVLVGVALGAVFSGIQAALALINPRTLDTMRTWSAGTLTGIPPGTTAFLAVFVALGLIAALTVARGLDMAAMGEDLAKGLGTRTQLTRVVAIAAITLLAGSATALAGPLSFLGLMVPHLLRPLIGPGTRRLLLGSLIAGPVLLLTADVAARLVVRPGELPVGVVTAFLGAPLLLLLLHSRRGRTR</sequence>
<organism evidence="9 10">
    <name type="scientific">Streptomyces pulveraceus</name>
    <dbReference type="NCBI Taxonomy" id="68258"/>
    <lineage>
        <taxon>Bacteria</taxon>
        <taxon>Bacillati</taxon>
        <taxon>Actinomycetota</taxon>
        <taxon>Actinomycetes</taxon>
        <taxon>Kitasatosporales</taxon>
        <taxon>Streptomycetaceae</taxon>
        <taxon>Streptomyces</taxon>
    </lineage>
</organism>
<name>A0ABW1GKV9_9ACTN</name>
<protein>
    <submittedName>
        <fullName evidence="9">FecCD family ABC transporter permease</fullName>
    </submittedName>
</protein>
<comment type="caution">
    <text evidence="9">The sequence shown here is derived from an EMBL/GenBank/DDBJ whole genome shotgun (WGS) entry which is preliminary data.</text>
</comment>
<feature type="transmembrane region" description="Helical" evidence="8">
    <location>
        <begin position="290"/>
        <end position="312"/>
    </location>
</feature>
<dbReference type="InterPro" id="IPR037294">
    <property type="entry name" value="ABC_BtuC-like"/>
</dbReference>
<evidence type="ECO:0000256" key="4">
    <source>
        <dbReference type="ARBA" id="ARBA00022475"/>
    </source>
</evidence>
<keyword evidence="5 8" id="KW-0812">Transmembrane</keyword>
<keyword evidence="4" id="KW-1003">Cell membrane</keyword>
<keyword evidence="7 8" id="KW-0472">Membrane</keyword>
<feature type="transmembrane region" description="Helical" evidence="8">
    <location>
        <begin position="75"/>
        <end position="95"/>
    </location>
</feature>
<evidence type="ECO:0000256" key="2">
    <source>
        <dbReference type="ARBA" id="ARBA00007935"/>
    </source>
</evidence>
<evidence type="ECO:0000256" key="7">
    <source>
        <dbReference type="ARBA" id="ARBA00023136"/>
    </source>
</evidence>
<dbReference type="PANTHER" id="PTHR30472:SF1">
    <property type="entry name" value="FE(3+) DICITRATE TRANSPORT SYSTEM PERMEASE PROTEIN FECC-RELATED"/>
    <property type="match status" value="1"/>
</dbReference>
<dbReference type="EMBL" id="JBHSPU010000013">
    <property type="protein sequence ID" value="MFC5914516.1"/>
    <property type="molecule type" value="Genomic_DNA"/>
</dbReference>
<evidence type="ECO:0000313" key="10">
    <source>
        <dbReference type="Proteomes" id="UP001596200"/>
    </source>
</evidence>
<feature type="transmembrane region" description="Helical" evidence="8">
    <location>
        <begin position="20"/>
        <end position="40"/>
    </location>
</feature>
<feature type="transmembrane region" description="Helical" evidence="8">
    <location>
        <begin position="160"/>
        <end position="181"/>
    </location>
</feature>
<feature type="transmembrane region" description="Helical" evidence="8">
    <location>
        <begin position="244"/>
        <end position="261"/>
    </location>
</feature>
<evidence type="ECO:0000313" key="9">
    <source>
        <dbReference type="EMBL" id="MFC5914516.1"/>
    </source>
</evidence>
<dbReference type="RefSeq" id="WP_344514710.1">
    <property type="nucleotide sequence ID" value="NZ_BAAATU010000031.1"/>
</dbReference>
<keyword evidence="10" id="KW-1185">Reference proteome</keyword>